<gene>
    <name evidence="2" type="ordered locus">Cphy_1431</name>
</gene>
<proteinExistence type="predicted"/>
<evidence type="ECO:0000256" key="1">
    <source>
        <dbReference type="SAM" id="Phobius"/>
    </source>
</evidence>
<accession>A9KPE4</accession>
<dbReference type="RefSeq" id="WP_012199460.1">
    <property type="nucleotide sequence ID" value="NC_010001.1"/>
</dbReference>
<dbReference type="Proteomes" id="UP000000370">
    <property type="component" value="Chromosome"/>
</dbReference>
<keyword evidence="1" id="KW-1133">Transmembrane helix</keyword>
<protein>
    <submittedName>
        <fullName evidence="2">Uncharacterized protein</fullName>
    </submittedName>
</protein>
<sequence length="80" mass="9232">MKRCFIGIAFLVVGTLGFSTFHKIAVNSLPLSMYYNKYGEYIQSLINNYSLVPMIISCFLFFLGLIILCKEYVDTFIKKQ</sequence>
<dbReference type="AlphaFoldDB" id="A9KPE4"/>
<feature type="transmembrane region" description="Helical" evidence="1">
    <location>
        <begin position="52"/>
        <end position="73"/>
    </location>
</feature>
<keyword evidence="3" id="KW-1185">Reference proteome</keyword>
<dbReference type="HOGENOM" id="CLU_2583559_0_0_9"/>
<organism evidence="2 3">
    <name type="scientific">Lachnoclostridium phytofermentans (strain ATCC 700394 / DSM 18823 / ISDg)</name>
    <name type="common">Clostridium phytofermentans</name>
    <dbReference type="NCBI Taxonomy" id="357809"/>
    <lineage>
        <taxon>Bacteria</taxon>
        <taxon>Bacillati</taxon>
        <taxon>Bacillota</taxon>
        <taxon>Clostridia</taxon>
        <taxon>Lachnospirales</taxon>
        <taxon>Lachnospiraceae</taxon>
    </lineage>
</organism>
<keyword evidence="1" id="KW-0472">Membrane</keyword>
<dbReference type="EMBL" id="CP000885">
    <property type="protein sequence ID" value="ABX41806.1"/>
    <property type="molecule type" value="Genomic_DNA"/>
</dbReference>
<name>A9KPE4_LACP7</name>
<evidence type="ECO:0000313" key="2">
    <source>
        <dbReference type="EMBL" id="ABX41806.1"/>
    </source>
</evidence>
<keyword evidence="1" id="KW-0812">Transmembrane</keyword>
<reference evidence="3" key="1">
    <citation type="submission" date="2007-11" db="EMBL/GenBank/DDBJ databases">
        <title>Complete genome sequence of Clostridium phytofermentans ISDg.</title>
        <authorList>
            <person name="Leschine S.B."/>
            <person name="Warnick T.A."/>
            <person name="Blanchard J.L."/>
            <person name="Schnell D.J."/>
            <person name="Petit E.L."/>
            <person name="LaTouf W.G."/>
            <person name="Copeland A."/>
            <person name="Lucas S."/>
            <person name="Lapidus A."/>
            <person name="Barry K."/>
            <person name="Glavina del Rio T."/>
            <person name="Dalin E."/>
            <person name="Tice H."/>
            <person name="Pitluck S."/>
            <person name="Kiss H."/>
            <person name="Brettin T."/>
            <person name="Bruce D."/>
            <person name="Detter J.C."/>
            <person name="Han C."/>
            <person name="Kuske C."/>
            <person name="Schmutz J."/>
            <person name="Larimer F."/>
            <person name="Land M."/>
            <person name="Hauser L."/>
            <person name="Kyrpides N."/>
            <person name="Kim E.A."/>
            <person name="Richardson P."/>
        </authorList>
    </citation>
    <scope>NUCLEOTIDE SEQUENCE [LARGE SCALE GENOMIC DNA]</scope>
    <source>
        <strain evidence="3">ATCC 700394 / DSM 18823 / ISDg</strain>
    </source>
</reference>
<evidence type="ECO:0000313" key="3">
    <source>
        <dbReference type="Proteomes" id="UP000000370"/>
    </source>
</evidence>
<dbReference type="KEGG" id="cpy:Cphy_1431"/>